<feature type="compositionally biased region" description="Basic and acidic residues" evidence="3">
    <location>
        <begin position="32"/>
        <end position="41"/>
    </location>
</feature>
<dbReference type="Gene3D" id="3.40.50.150">
    <property type="entry name" value="Vaccinia Virus protein VP39"/>
    <property type="match status" value="1"/>
</dbReference>
<keyword evidence="1" id="KW-0489">Methyltransferase</keyword>
<evidence type="ECO:0000256" key="2">
    <source>
        <dbReference type="ARBA" id="ARBA00022679"/>
    </source>
</evidence>
<organism evidence="5">
    <name type="scientific">marine sediment metagenome</name>
    <dbReference type="NCBI Taxonomy" id="412755"/>
    <lineage>
        <taxon>unclassified sequences</taxon>
        <taxon>metagenomes</taxon>
        <taxon>ecological metagenomes</taxon>
    </lineage>
</organism>
<feature type="non-terminal residue" evidence="5">
    <location>
        <position position="1"/>
    </location>
</feature>
<feature type="domain" description="DNA methylase N-4/N-6" evidence="4">
    <location>
        <begin position="65"/>
        <end position="100"/>
    </location>
</feature>
<protein>
    <recommendedName>
        <fullName evidence="4">DNA methylase N-4/N-6 domain-containing protein</fullName>
    </recommendedName>
</protein>
<dbReference type="EMBL" id="BART01030344">
    <property type="protein sequence ID" value="GAH16524.1"/>
    <property type="molecule type" value="Genomic_DNA"/>
</dbReference>
<keyword evidence="2" id="KW-0808">Transferase</keyword>
<evidence type="ECO:0000259" key="4">
    <source>
        <dbReference type="Pfam" id="PF01555"/>
    </source>
</evidence>
<proteinExistence type="predicted"/>
<evidence type="ECO:0000313" key="5">
    <source>
        <dbReference type="EMBL" id="GAH16524.1"/>
    </source>
</evidence>
<evidence type="ECO:0000256" key="3">
    <source>
        <dbReference type="SAM" id="MobiDB-lite"/>
    </source>
</evidence>
<dbReference type="GO" id="GO:0032259">
    <property type="term" value="P:methylation"/>
    <property type="evidence" value="ECO:0007669"/>
    <property type="project" value="UniProtKB-KW"/>
</dbReference>
<dbReference type="PRINTS" id="PR00508">
    <property type="entry name" value="S21N4MTFRASE"/>
</dbReference>
<comment type="caution">
    <text evidence="5">The sequence shown here is derived from an EMBL/GenBank/DDBJ whole genome shotgun (WGS) entry which is preliminary data.</text>
</comment>
<dbReference type="GO" id="GO:0008170">
    <property type="term" value="F:N-methyltransferase activity"/>
    <property type="evidence" value="ECO:0007669"/>
    <property type="project" value="InterPro"/>
</dbReference>
<dbReference type="InterPro" id="IPR002941">
    <property type="entry name" value="DNA_methylase_N4/N6"/>
</dbReference>
<sequence length="118" mass="12921">SLLSDEYKGKWAGTEGQSSGRRILQSMKARRSSGEDHDKPFKPPVTVGWMPTCECSDNEGDARCVVLDPFAGSGTTLLEAYNNGRDSIGVDLKKDHAEIAAGRIRKEGDFQEGLDEFQ</sequence>
<dbReference type="GO" id="GO:0003677">
    <property type="term" value="F:DNA binding"/>
    <property type="evidence" value="ECO:0007669"/>
    <property type="project" value="InterPro"/>
</dbReference>
<dbReference type="Pfam" id="PF01555">
    <property type="entry name" value="N6_N4_Mtase"/>
    <property type="match status" value="1"/>
</dbReference>
<dbReference type="InterPro" id="IPR029063">
    <property type="entry name" value="SAM-dependent_MTases_sf"/>
</dbReference>
<dbReference type="InterPro" id="IPR001091">
    <property type="entry name" value="RM_Methyltransferase"/>
</dbReference>
<reference evidence="5" key="1">
    <citation type="journal article" date="2014" name="Front. Microbiol.">
        <title>High frequency of phylogenetically diverse reductive dehalogenase-homologous genes in deep subseafloor sedimentary metagenomes.</title>
        <authorList>
            <person name="Kawai M."/>
            <person name="Futagami T."/>
            <person name="Toyoda A."/>
            <person name="Takaki Y."/>
            <person name="Nishi S."/>
            <person name="Hori S."/>
            <person name="Arai W."/>
            <person name="Tsubouchi T."/>
            <person name="Morono Y."/>
            <person name="Uchiyama I."/>
            <person name="Ito T."/>
            <person name="Fujiyama A."/>
            <person name="Inagaki F."/>
            <person name="Takami H."/>
        </authorList>
    </citation>
    <scope>NUCLEOTIDE SEQUENCE</scope>
    <source>
        <strain evidence="5">Expedition CK06-06</strain>
    </source>
</reference>
<feature type="region of interest" description="Disordered" evidence="3">
    <location>
        <begin position="1"/>
        <end position="48"/>
    </location>
</feature>
<evidence type="ECO:0000256" key="1">
    <source>
        <dbReference type="ARBA" id="ARBA00022603"/>
    </source>
</evidence>
<accession>X1EHD9</accession>
<dbReference type="AlphaFoldDB" id="X1EHD9"/>
<name>X1EHD9_9ZZZZ</name>
<gene>
    <name evidence="5" type="ORF">S01H4_53016</name>
</gene>
<dbReference type="SUPFAM" id="SSF53335">
    <property type="entry name" value="S-adenosyl-L-methionine-dependent methyltransferases"/>
    <property type="match status" value="1"/>
</dbReference>